<dbReference type="Pfam" id="PF00672">
    <property type="entry name" value="HAMP"/>
    <property type="match status" value="1"/>
</dbReference>
<dbReference type="PANTHER" id="PTHR43531">
    <property type="entry name" value="PROTEIN ICFG"/>
    <property type="match status" value="1"/>
</dbReference>
<dbReference type="Pfam" id="PF12729">
    <property type="entry name" value="4HB_MCP_1"/>
    <property type="match status" value="1"/>
</dbReference>
<dbReference type="SMART" id="SM00304">
    <property type="entry name" value="HAMP"/>
    <property type="match status" value="1"/>
</dbReference>
<dbReference type="GeneID" id="45693608"/>
<dbReference type="Proteomes" id="UP001056386">
    <property type="component" value="Chromosome 2"/>
</dbReference>
<keyword evidence="11" id="KW-1185">Reference proteome</keyword>
<dbReference type="FunFam" id="1.10.287.950:FF:000001">
    <property type="entry name" value="Methyl-accepting chemotaxis sensory transducer"/>
    <property type="match status" value="1"/>
</dbReference>
<proteinExistence type="inferred from homology"/>
<dbReference type="PANTHER" id="PTHR43531:SF14">
    <property type="entry name" value="METHYL-ACCEPTING CHEMOTAXIS PROTEIN I-RELATED"/>
    <property type="match status" value="1"/>
</dbReference>
<dbReference type="CDD" id="cd11386">
    <property type="entry name" value="MCP_signal"/>
    <property type="match status" value="1"/>
</dbReference>
<evidence type="ECO:0000259" key="7">
    <source>
        <dbReference type="PROSITE" id="PS50885"/>
    </source>
</evidence>
<organism evidence="8 10">
    <name type="scientific">Burkholderia glumae</name>
    <name type="common">Pseudomonas glumae</name>
    <dbReference type="NCBI Taxonomy" id="337"/>
    <lineage>
        <taxon>Bacteria</taxon>
        <taxon>Pseudomonadati</taxon>
        <taxon>Pseudomonadota</taxon>
        <taxon>Betaproteobacteria</taxon>
        <taxon>Burkholderiales</taxon>
        <taxon>Burkholderiaceae</taxon>
        <taxon>Burkholderia</taxon>
    </lineage>
</organism>
<evidence type="ECO:0000313" key="11">
    <source>
        <dbReference type="Proteomes" id="UP001056386"/>
    </source>
</evidence>
<dbReference type="PROSITE" id="PS50111">
    <property type="entry name" value="CHEMOTAXIS_TRANSDUC_2"/>
    <property type="match status" value="1"/>
</dbReference>
<protein>
    <submittedName>
        <fullName evidence="8">MCP four helix bundle domain-containing protein</fullName>
    </submittedName>
    <submittedName>
        <fullName evidence="9">Methyl-accepting chemotaxis protein</fullName>
    </submittedName>
</protein>
<dbReference type="InterPro" id="IPR004089">
    <property type="entry name" value="MCPsignal_dom"/>
</dbReference>
<name>A0AAP9XZG8_BURGL</name>
<keyword evidence="4" id="KW-0807">Transducer</keyword>
<feature type="transmembrane region" description="Helical" evidence="5">
    <location>
        <begin position="12"/>
        <end position="32"/>
    </location>
</feature>
<feature type="transmembrane region" description="Helical" evidence="5">
    <location>
        <begin position="190"/>
        <end position="211"/>
    </location>
</feature>
<dbReference type="SMART" id="SM00283">
    <property type="entry name" value="MA"/>
    <property type="match status" value="1"/>
</dbReference>
<keyword evidence="5" id="KW-0472">Membrane</keyword>
<dbReference type="InterPro" id="IPR003660">
    <property type="entry name" value="HAMP_dom"/>
</dbReference>
<sequence length="541" mass="57069">MNHLHQTVRFKIVAAMTACVLVIAFIGVYGSLTIARLEHIVRSEYSNTVKPIRALSQVRASILEVQRYIRSMQASHDAERNAHSRELIAQSLDKIDKAWPVYYPSGVSSDAERAIADRINTALPQFRDSSAQIVAALAAGNNDMVNQLADAQRAVADPTLDAIATDIDMNDKQAAQYAADGAASAQKARYTAVALMVLGVALAVGASLYLLRIIMRPLNAAIGVANTIADGQLEVAIDTSHRGEFGQLMQALQIMDTQLAQTVHRIQGSTGSVSLAAKEIATGNLDLSSRTEQQAASLEETATSMTQLTETVKQNADNARQANGLATQASSLAEDNNQAMREMVDTIMRISGSSGKISEITGTIEGIAFQTNILALNAAVEAARAGEQGRGFAVVASEVRTLAQRSAAAAKEIKELIASSVVLIEGGAGQANDVSNKMSHVREAIRRVSDIVAEISAASDEQSRGIEQINQAVSQMDTVTQQNAALVEQSAAAAQSLDEQSSLLAQAVAVFRLTGHTGTRHASAARHPVAAAPFAAGPAGL</sequence>
<dbReference type="PROSITE" id="PS50885">
    <property type="entry name" value="HAMP"/>
    <property type="match status" value="1"/>
</dbReference>
<dbReference type="SUPFAM" id="SSF58104">
    <property type="entry name" value="Methyl-accepting chemotaxis protein (MCP) signaling domain"/>
    <property type="match status" value="1"/>
</dbReference>
<accession>A0AAP9XZG8</accession>
<dbReference type="InterPro" id="IPR004090">
    <property type="entry name" value="Chemotax_Me-accpt_rcpt"/>
</dbReference>
<dbReference type="GO" id="GO:0007165">
    <property type="term" value="P:signal transduction"/>
    <property type="evidence" value="ECO:0007669"/>
    <property type="project" value="UniProtKB-KW"/>
</dbReference>
<dbReference type="Gene3D" id="1.10.287.950">
    <property type="entry name" value="Methyl-accepting chemotaxis protein"/>
    <property type="match status" value="1"/>
</dbReference>
<reference evidence="9" key="2">
    <citation type="submission" date="2022-06" db="EMBL/GenBank/DDBJ databases">
        <title>Draft genome sequence of Burkholderia glumae strain GR20004 isolated from rice panicle showing bacterial panicle blight.</title>
        <authorList>
            <person name="Choi S.Y."/>
            <person name="Lee Y.H."/>
        </authorList>
    </citation>
    <scope>NUCLEOTIDE SEQUENCE</scope>
    <source>
        <strain evidence="9">GR20004</strain>
    </source>
</reference>
<dbReference type="PRINTS" id="PR00260">
    <property type="entry name" value="CHEMTRNSDUCR"/>
</dbReference>
<dbReference type="Pfam" id="PF00015">
    <property type="entry name" value="MCPsignal"/>
    <property type="match status" value="1"/>
</dbReference>
<dbReference type="EMBL" id="CP099583">
    <property type="protein sequence ID" value="USS43012.1"/>
    <property type="molecule type" value="Genomic_DNA"/>
</dbReference>
<feature type="domain" description="HAMP" evidence="7">
    <location>
        <begin position="212"/>
        <end position="264"/>
    </location>
</feature>
<dbReference type="EMBL" id="CP065600">
    <property type="protein sequence ID" value="QPQ90949.1"/>
    <property type="molecule type" value="Genomic_DNA"/>
</dbReference>
<dbReference type="InterPro" id="IPR051310">
    <property type="entry name" value="MCP_chemotaxis"/>
</dbReference>
<dbReference type="CDD" id="cd06225">
    <property type="entry name" value="HAMP"/>
    <property type="match status" value="1"/>
</dbReference>
<feature type="domain" description="Methyl-accepting transducer" evidence="6">
    <location>
        <begin position="269"/>
        <end position="498"/>
    </location>
</feature>
<evidence type="ECO:0000313" key="8">
    <source>
        <dbReference type="EMBL" id="QPQ90949.1"/>
    </source>
</evidence>
<evidence type="ECO:0000313" key="10">
    <source>
        <dbReference type="Proteomes" id="UP000594892"/>
    </source>
</evidence>
<dbReference type="GO" id="GO:0005886">
    <property type="term" value="C:plasma membrane"/>
    <property type="evidence" value="ECO:0007669"/>
    <property type="project" value="TreeGrafter"/>
</dbReference>
<evidence type="ECO:0000256" key="3">
    <source>
        <dbReference type="ARBA" id="ARBA00029447"/>
    </source>
</evidence>
<dbReference type="GO" id="GO:0004888">
    <property type="term" value="F:transmembrane signaling receptor activity"/>
    <property type="evidence" value="ECO:0007669"/>
    <property type="project" value="InterPro"/>
</dbReference>
<keyword evidence="2" id="KW-0488">Methylation</keyword>
<dbReference type="Proteomes" id="UP000594892">
    <property type="component" value="Chromosome 1"/>
</dbReference>
<evidence type="ECO:0000313" key="9">
    <source>
        <dbReference type="EMBL" id="USS43012.1"/>
    </source>
</evidence>
<evidence type="ECO:0000256" key="1">
    <source>
        <dbReference type="ARBA" id="ARBA00004370"/>
    </source>
</evidence>
<gene>
    <name evidence="8" type="ORF">I6H06_04270</name>
    <name evidence="9" type="ORF">NFI99_00510</name>
</gene>
<dbReference type="GO" id="GO:0006935">
    <property type="term" value="P:chemotaxis"/>
    <property type="evidence" value="ECO:0007669"/>
    <property type="project" value="InterPro"/>
</dbReference>
<comment type="subcellular location">
    <subcellularLocation>
        <location evidence="1">Membrane</location>
    </subcellularLocation>
</comment>
<keyword evidence="5" id="KW-1133">Transmembrane helix</keyword>
<reference evidence="8 10" key="1">
    <citation type="submission" date="2020-12" db="EMBL/GenBank/DDBJ databases">
        <title>FDA dAtabase for Regulatory Grade micrObial Sequences (FDA-ARGOS): Supporting development and validation of Infectious Disease Dx tests.</title>
        <authorList>
            <person name="Minogue T."/>
            <person name="Wolcott M."/>
            <person name="Wasieloski L."/>
            <person name="Aguilar W."/>
            <person name="Moore D."/>
            <person name="Jaissle J."/>
            <person name="Tallon L."/>
            <person name="Sadzewicz L."/>
            <person name="Zhao X."/>
            <person name="Boylan J."/>
            <person name="Ott S."/>
            <person name="Bowen H."/>
            <person name="Vavikolanu K."/>
            <person name="Mehta A."/>
            <person name="Aluvathingal J."/>
            <person name="Nadendla S."/>
            <person name="Yan Y."/>
            <person name="Sichtig H."/>
        </authorList>
    </citation>
    <scope>NUCLEOTIDE SEQUENCE [LARGE SCALE GENOMIC DNA]</scope>
    <source>
        <strain evidence="8 10">FDAARGOS_949</strain>
    </source>
</reference>
<dbReference type="InterPro" id="IPR024478">
    <property type="entry name" value="HlyB_4HB_MCP"/>
</dbReference>
<dbReference type="RefSeq" id="WP_012732997.1">
    <property type="nucleotide sequence ID" value="NZ_CP021075.1"/>
</dbReference>
<evidence type="ECO:0000256" key="5">
    <source>
        <dbReference type="SAM" id="Phobius"/>
    </source>
</evidence>
<dbReference type="AlphaFoldDB" id="A0AAP9XZG8"/>
<keyword evidence="5" id="KW-0812">Transmembrane</keyword>
<comment type="similarity">
    <text evidence="3">Belongs to the methyl-accepting chemotaxis (MCP) protein family.</text>
</comment>
<evidence type="ECO:0000256" key="2">
    <source>
        <dbReference type="ARBA" id="ARBA00022481"/>
    </source>
</evidence>
<evidence type="ECO:0000256" key="4">
    <source>
        <dbReference type="PROSITE-ProRule" id="PRU00284"/>
    </source>
</evidence>
<evidence type="ECO:0000259" key="6">
    <source>
        <dbReference type="PROSITE" id="PS50111"/>
    </source>
</evidence>